<dbReference type="SMART" id="SM00355">
    <property type="entry name" value="ZnF_C2H2"/>
    <property type="match status" value="2"/>
</dbReference>
<dbReference type="PANTHER" id="PTHR40626:SF30">
    <property type="entry name" value="FINGER DOMAIN PROTEIN, PUTATIVE (AFU_ORTHOLOGUE AFUA_4G13600)-RELATED"/>
    <property type="match status" value="1"/>
</dbReference>
<proteinExistence type="predicted"/>
<feature type="compositionally biased region" description="Low complexity" evidence="8">
    <location>
        <begin position="110"/>
        <end position="137"/>
    </location>
</feature>
<dbReference type="InterPro" id="IPR007219">
    <property type="entry name" value="XnlR_reg_dom"/>
</dbReference>
<evidence type="ECO:0000256" key="5">
    <source>
        <dbReference type="ARBA" id="ARBA00022833"/>
    </source>
</evidence>
<evidence type="ECO:0000256" key="7">
    <source>
        <dbReference type="PROSITE-ProRule" id="PRU00042"/>
    </source>
</evidence>
<dbReference type="EMBL" id="JANPWZ010001010">
    <property type="protein sequence ID" value="KAJ3569674.1"/>
    <property type="molecule type" value="Genomic_DNA"/>
</dbReference>
<feature type="domain" description="C2H2-type" evidence="9">
    <location>
        <begin position="197"/>
        <end position="226"/>
    </location>
</feature>
<dbReference type="InterPro" id="IPR013087">
    <property type="entry name" value="Znf_C2H2_type"/>
</dbReference>
<dbReference type="PROSITE" id="PS00028">
    <property type="entry name" value="ZINC_FINGER_C2H2_1"/>
    <property type="match status" value="1"/>
</dbReference>
<dbReference type="GO" id="GO:0000978">
    <property type="term" value="F:RNA polymerase II cis-regulatory region sequence-specific DNA binding"/>
    <property type="evidence" value="ECO:0007669"/>
    <property type="project" value="InterPro"/>
</dbReference>
<dbReference type="VEuPathDB" id="FungiDB:F4678DRAFT_424932"/>
<feature type="compositionally biased region" description="Polar residues" evidence="8">
    <location>
        <begin position="379"/>
        <end position="393"/>
    </location>
</feature>
<evidence type="ECO:0000259" key="9">
    <source>
        <dbReference type="PROSITE" id="PS50157"/>
    </source>
</evidence>
<evidence type="ECO:0000256" key="4">
    <source>
        <dbReference type="ARBA" id="ARBA00022771"/>
    </source>
</evidence>
<dbReference type="GO" id="GO:0000785">
    <property type="term" value="C:chromatin"/>
    <property type="evidence" value="ECO:0007669"/>
    <property type="project" value="TreeGrafter"/>
</dbReference>
<feature type="compositionally biased region" description="Polar residues" evidence="8">
    <location>
        <begin position="319"/>
        <end position="343"/>
    </location>
</feature>
<dbReference type="Pfam" id="PF00096">
    <property type="entry name" value="zf-C2H2"/>
    <property type="match status" value="2"/>
</dbReference>
<feature type="compositionally biased region" description="Low complexity" evidence="8">
    <location>
        <begin position="274"/>
        <end position="311"/>
    </location>
</feature>
<sequence length="883" mass="96816">MSDLKYIMDTTDDEDRGNDKYSHQPGASDLARSSNPSSTTKQSEDNPPRSTTPNSSTSQPRRRGLLSRPTRPTTTLSPTTPTAANTDKASSSRPSSTEKRGVDSTESMDPASYRSFNPSSSSSTMPPSGRSSVSSRPMPNATGERDIPVKLTPITGRVSRAKKGVPVHTCDICKPPKTFTRAEHLRRHQLSHKPASFQCPWQGCDKVFHRQDLLTRHIQRHEQDEYRSGADMPTSRGPSITPVESNAPVNSFQSATLLPGTGMQVSDDMTTNTSYPNSASPYPPSSRGSVSGPGPMSPSSQSTRSHSTGFSHPQGEYILSSNPGPFGIQPSSMDGSPFNNNSYGLEFQPRRSPSYVYTGLEGLPSLTIPDSSFPGHLGQESNWGSSASDSPYSTPDRMRNYDSPSADIPGAEMMVFPHQYSSPHPSVYHSVSDYTTPYDDTSYLDPFQSHQYPVRSPTPSTVTLSAQPVQNLVTLGQPVPDPSAVLTRQKGSAAVLTPYADAAFLTGLVPLTAAALNAIPRYLDVYWKRFDTLFPLVHRQSLETSADPVLQCAMAAVGCQFLQSKEARMNGHILHGFASQEARCRPQWTVQVMQAILLCEFYGRFRGSRAAARASEPFQSLYSRVATSETSVNHDNSVSTSHRHWDEWITAESRRRLLAASFVLDTHTSMYHEHSFCYPFTTPTPPIPLIKHTQHLWTAQDPETWEELLSSEPNQLNSISLADEETTAHHVTTALPLDLAVYLASEAIRLPRRSPPSTLDFSTGLDLDSTIRIRGLFPNSPVADTYLALHYTPLRDLLAATGDSWLFSRKILDQEEFQRRKLIVRSWSGSVHAGAASTFAAKALLAFLNTDNDLSNNPSPTGQMSEMSDYWAIMAEDGGESGS</sequence>
<dbReference type="Gene3D" id="3.30.160.60">
    <property type="entry name" value="Classic Zinc Finger"/>
    <property type="match status" value="1"/>
</dbReference>
<evidence type="ECO:0000313" key="11">
    <source>
        <dbReference type="Proteomes" id="UP001148614"/>
    </source>
</evidence>
<keyword evidence="2" id="KW-0479">Metal-binding</keyword>
<feature type="compositionally biased region" description="Polar residues" evidence="8">
    <location>
        <begin position="236"/>
        <end position="256"/>
    </location>
</feature>
<keyword evidence="4 7" id="KW-0863">Zinc-finger</keyword>
<evidence type="ECO:0000313" key="10">
    <source>
        <dbReference type="EMBL" id="KAJ3569674.1"/>
    </source>
</evidence>
<feature type="compositionally biased region" description="Low complexity" evidence="8">
    <location>
        <begin position="48"/>
        <end position="59"/>
    </location>
</feature>
<dbReference type="CDD" id="cd12148">
    <property type="entry name" value="fungal_TF_MHR"/>
    <property type="match status" value="1"/>
</dbReference>
<organism evidence="10 11">
    <name type="scientific">Xylaria arbuscula</name>
    <dbReference type="NCBI Taxonomy" id="114810"/>
    <lineage>
        <taxon>Eukaryota</taxon>
        <taxon>Fungi</taxon>
        <taxon>Dikarya</taxon>
        <taxon>Ascomycota</taxon>
        <taxon>Pezizomycotina</taxon>
        <taxon>Sordariomycetes</taxon>
        <taxon>Xylariomycetidae</taxon>
        <taxon>Xylariales</taxon>
        <taxon>Xylariaceae</taxon>
        <taxon>Xylaria</taxon>
    </lineage>
</organism>
<dbReference type="Pfam" id="PF04082">
    <property type="entry name" value="Fungal_trans"/>
    <property type="match status" value="1"/>
</dbReference>
<dbReference type="AlphaFoldDB" id="A0A9W8TKS6"/>
<dbReference type="Proteomes" id="UP001148614">
    <property type="component" value="Unassembled WGS sequence"/>
</dbReference>
<dbReference type="GO" id="GO:0000981">
    <property type="term" value="F:DNA-binding transcription factor activity, RNA polymerase II-specific"/>
    <property type="evidence" value="ECO:0007669"/>
    <property type="project" value="InterPro"/>
</dbReference>
<keyword evidence="11" id="KW-1185">Reference proteome</keyword>
<dbReference type="GO" id="GO:0006351">
    <property type="term" value="P:DNA-templated transcription"/>
    <property type="evidence" value="ECO:0007669"/>
    <property type="project" value="InterPro"/>
</dbReference>
<gene>
    <name evidence="10" type="ORF">NPX13_g6003</name>
</gene>
<accession>A0A9W8TKS6</accession>
<protein>
    <recommendedName>
        <fullName evidence="9">C2H2-type domain-containing protein</fullName>
    </recommendedName>
</protein>
<comment type="caution">
    <text evidence="10">The sequence shown here is derived from an EMBL/GenBank/DDBJ whole genome shotgun (WGS) entry which is preliminary data.</text>
</comment>
<feature type="region of interest" description="Disordered" evidence="8">
    <location>
        <begin position="222"/>
        <end position="345"/>
    </location>
</feature>
<reference evidence="10" key="1">
    <citation type="submission" date="2022-07" db="EMBL/GenBank/DDBJ databases">
        <title>Genome Sequence of Xylaria arbuscula.</title>
        <authorList>
            <person name="Buettner E."/>
        </authorList>
    </citation>
    <scope>NUCLEOTIDE SEQUENCE</scope>
    <source>
        <strain evidence="10">VT107</strain>
    </source>
</reference>
<feature type="compositionally biased region" description="Polar residues" evidence="8">
    <location>
        <begin position="83"/>
        <end position="95"/>
    </location>
</feature>
<feature type="compositionally biased region" description="Low complexity" evidence="8">
    <location>
        <begin position="66"/>
        <end position="82"/>
    </location>
</feature>
<feature type="compositionally biased region" description="Polar residues" evidence="8">
    <location>
        <begin position="31"/>
        <end position="41"/>
    </location>
</feature>
<evidence type="ECO:0000256" key="2">
    <source>
        <dbReference type="ARBA" id="ARBA00022723"/>
    </source>
</evidence>
<keyword evidence="5" id="KW-0862">Zinc</keyword>
<dbReference type="PROSITE" id="PS50157">
    <property type="entry name" value="ZINC_FINGER_C2H2_2"/>
    <property type="match status" value="1"/>
</dbReference>
<evidence type="ECO:0000256" key="1">
    <source>
        <dbReference type="ARBA" id="ARBA00004123"/>
    </source>
</evidence>
<evidence type="ECO:0000256" key="6">
    <source>
        <dbReference type="ARBA" id="ARBA00023242"/>
    </source>
</evidence>
<evidence type="ECO:0000256" key="8">
    <source>
        <dbReference type="SAM" id="MobiDB-lite"/>
    </source>
</evidence>
<keyword evidence="3" id="KW-0677">Repeat</keyword>
<name>A0A9W8TKS6_9PEZI</name>
<comment type="subcellular location">
    <subcellularLocation>
        <location evidence="1">Nucleus</location>
    </subcellularLocation>
</comment>
<dbReference type="GO" id="GO:0005634">
    <property type="term" value="C:nucleus"/>
    <property type="evidence" value="ECO:0007669"/>
    <property type="project" value="UniProtKB-SubCell"/>
</dbReference>
<evidence type="ECO:0000256" key="3">
    <source>
        <dbReference type="ARBA" id="ARBA00022737"/>
    </source>
</evidence>
<dbReference type="PANTHER" id="PTHR40626">
    <property type="entry name" value="MIP31509P"/>
    <property type="match status" value="1"/>
</dbReference>
<dbReference type="GO" id="GO:0008270">
    <property type="term" value="F:zinc ion binding"/>
    <property type="evidence" value="ECO:0007669"/>
    <property type="project" value="UniProtKB-KW"/>
</dbReference>
<feature type="region of interest" description="Disordered" evidence="8">
    <location>
        <begin position="1"/>
        <end position="149"/>
    </location>
</feature>
<dbReference type="InterPro" id="IPR051059">
    <property type="entry name" value="VerF-like"/>
</dbReference>
<feature type="compositionally biased region" description="Polar residues" evidence="8">
    <location>
        <begin position="263"/>
        <end position="273"/>
    </location>
</feature>
<keyword evidence="6" id="KW-0539">Nucleus</keyword>
<dbReference type="InterPro" id="IPR036236">
    <property type="entry name" value="Znf_C2H2_sf"/>
</dbReference>
<feature type="region of interest" description="Disordered" evidence="8">
    <location>
        <begin position="371"/>
        <end position="395"/>
    </location>
</feature>
<dbReference type="SUPFAM" id="SSF57667">
    <property type="entry name" value="beta-beta-alpha zinc fingers"/>
    <property type="match status" value="1"/>
</dbReference>